<dbReference type="SUPFAM" id="SSF52096">
    <property type="entry name" value="ClpP/crotonase"/>
    <property type="match status" value="1"/>
</dbReference>
<comment type="caution">
    <text evidence="1">The sequence shown here is derived from an EMBL/GenBank/DDBJ whole genome shotgun (WGS) entry which is preliminary data.</text>
</comment>
<gene>
    <name evidence="1" type="ORF">OIN60_15535</name>
</gene>
<keyword evidence="2" id="KW-1185">Reference proteome</keyword>
<proteinExistence type="predicted"/>
<dbReference type="Gene3D" id="3.90.226.10">
    <property type="entry name" value="2-enoyl-CoA Hydratase, Chain A, domain 1"/>
    <property type="match status" value="1"/>
</dbReference>
<name>A0ABT9FU00_9BACL</name>
<accession>A0ABT9FU00</accession>
<dbReference type="Proteomes" id="UP001241848">
    <property type="component" value="Unassembled WGS sequence"/>
</dbReference>
<protein>
    <submittedName>
        <fullName evidence="1">Uncharacterized protein</fullName>
    </submittedName>
</protein>
<sequence length="53" mass="5732">MSPNTRRSRISDDIDDIIPGASGTVFLPHIVGRARALEIITEAALLSAEKAER</sequence>
<dbReference type="RefSeq" id="WP_305755789.1">
    <property type="nucleotide sequence ID" value="NZ_JAPCKK010000018.1"/>
</dbReference>
<organism evidence="1 2">
    <name type="scientific">Paenibacillus zeirhizosphaerae</name>
    <dbReference type="NCBI Taxonomy" id="2987519"/>
    <lineage>
        <taxon>Bacteria</taxon>
        <taxon>Bacillati</taxon>
        <taxon>Bacillota</taxon>
        <taxon>Bacilli</taxon>
        <taxon>Bacillales</taxon>
        <taxon>Paenibacillaceae</taxon>
        <taxon>Paenibacillus</taxon>
    </lineage>
</organism>
<reference evidence="1 2" key="1">
    <citation type="submission" date="2022-10" db="EMBL/GenBank/DDBJ databases">
        <title>Paenibacillus description and whole genome data of maize root bacterial community.</title>
        <authorList>
            <person name="Marton D."/>
            <person name="Farkas M."/>
            <person name="Cserhati M."/>
        </authorList>
    </citation>
    <scope>NUCLEOTIDE SEQUENCE [LARGE SCALE GENOMIC DNA]</scope>
    <source>
        <strain evidence="1 2">P96</strain>
    </source>
</reference>
<evidence type="ECO:0000313" key="1">
    <source>
        <dbReference type="EMBL" id="MDP4098170.1"/>
    </source>
</evidence>
<dbReference type="InterPro" id="IPR029045">
    <property type="entry name" value="ClpP/crotonase-like_dom_sf"/>
</dbReference>
<dbReference type="EMBL" id="JAPCKK010000018">
    <property type="protein sequence ID" value="MDP4098170.1"/>
    <property type="molecule type" value="Genomic_DNA"/>
</dbReference>
<evidence type="ECO:0000313" key="2">
    <source>
        <dbReference type="Proteomes" id="UP001241848"/>
    </source>
</evidence>